<evidence type="ECO:0000256" key="4">
    <source>
        <dbReference type="ARBA" id="ARBA00022729"/>
    </source>
</evidence>
<keyword evidence="5" id="KW-0574">Periplasm</keyword>
<accession>A0A0L0MIG1</accession>
<dbReference type="Gene3D" id="3.40.190.10">
    <property type="entry name" value="Periplasmic binding protein-like II"/>
    <property type="match status" value="2"/>
</dbReference>
<dbReference type="InterPro" id="IPR006059">
    <property type="entry name" value="SBP"/>
</dbReference>
<evidence type="ECO:0000313" key="8">
    <source>
        <dbReference type="Proteomes" id="UP000036959"/>
    </source>
</evidence>
<dbReference type="CDD" id="cd13589">
    <property type="entry name" value="PBP2_polyamine_RpCGA009"/>
    <property type="match status" value="1"/>
</dbReference>
<keyword evidence="4 6" id="KW-0732">Signal</keyword>
<dbReference type="PANTHER" id="PTHR30006">
    <property type="entry name" value="THIAMINE-BINDING PERIPLASMIC PROTEIN-RELATED"/>
    <property type="match status" value="1"/>
</dbReference>
<dbReference type="OrthoDB" id="8874923at2"/>
<evidence type="ECO:0000256" key="2">
    <source>
        <dbReference type="ARBA" id="ARBA00008520"/>
    </source>
</evidence>
<comment type="similarity">
    <text evidence="2">Belongs to the bacterial solute-binding protein 1 family.</text>
</comment>
<sequence length="339" mass="37657">MQSRRQFIKTTGAAGLALGFPMIWTQRANAADTLTVADNGGALGPVMRTAFYDPFEKETGIRIVNVAHESDPTTQFKLSVDSGSHIWDVAMVTPDNVLRLSDTKKKNYLAPLDIASSDAKGILPGMLTNNWFGFSIYGVVMAYRSDHFAKATPTGWRDYWDTAKFPGRRGLYRSPIGLLENALLADGVAPKDLYPIDVDRALKSLDKIRKNINVWWANGAQNTQLLQSGEVDLSDTWNARALAAITAGAPVKIVWEGTYNVDGWSIPAGTTKLKQAQYSSLIANGPSNNDTYKLIDPKRAELLPTYPKNLERLQRRDNAWWGKNFDSANEKFQEWLLNA</sequence>
<dbReference type="GO" id="GO:0030976">
    <property type="term" value="F:thiamine pyrophosphate binding"/>
    <property type="evidence" value="ECO:0007669"/>
    <property type="project" value="TreeGrafter"/>
</dbReference>
<comment type="caution">
    <text evidence="7">The sequence shown here is derived from an EMBL/GenBank/DDBJ whole genome shotgun (WGS) entry which is preliminary data.</text>
</comment>
<proteinExistence type="inferred from homology"/>
<dbReference type="InterPro" id="IPR019546">
    <property type="entry name" value="TAT_signal_bac_arc"/>
</dbReference>
<dbReference type="InterPro" id="IPR006311">
    <property type="entry name" value="TAT_signal"/>
</dbReference>
<dbReference type="GO" id="GO:0030288">
    <property type="term" value="C:outer membrane-bounded periplasmic space"/>
    <property type="evidence" value="ECO:0007669"/>
    <property type="project" value="TreeGrafter"/>
</dbReference>
<dbReference type="SUPFAM" id="SSF53850">
    <property type="entry name" value="Periplasmic binding protein-like II"/>
    <property type="match status" value="1"/>
</dbReference>
<feature type="chain" id="PRO_5005544420" evidence="6">
    <location>
        <begin position="31"/>
        <end position="339"/>
    </location>
</feature>
<dbReference type="Proteomes" id="UP000036959">
    <property type="component" value="Unassembled WGS sequence"/>
</dbReference>
<reference evidence="8" key="1">
    <citation type="submission" date="2015-06" db="EMBL/GenBank/DDBJ databases">
        <title>Comparative genomics of Burkholderia leaf nodule symbionts.</title>
        <authorList>
            <person name="Carlier A."/>
            <person name="Eberl L."/>
            <person name="Pinto-Carbo M."/>
        </authorList>
    </citation>
    <scope>NUCLEOTIDE SEQUENCE [LARGE SCALE GENOMIC DNA]</scope>
    <source>
        <strain evidence="8">UZHbot4</strain>
    </source>
</reference>
<dbReference type="NCBIfam" id="TIGR01409">
    <property type="entry name" value="TAT_signal_seq"/>
    <property type="match status" value="1"/>
</dbReference>
<evidence type="ECO:0000256" key="5">
    <source>
        <dbReference type="ARBA" id="ARBA00022764"/>
    </source>
</evidence>
<evidence type="ECO:0000256" key="6">
    <source>
        <dbReference type="SAM" id="SignalP"/>
    </source>
</evidence>
<gene>
    <name evidence="7" type="ORF">BVER_02153c</name>
</gene>
<evidence type="ECO:0000313" key="7">
    <source>
        <dbReference type="EMBL" id="KND62075.1"/>
    </source>
</evidence>
<dbReference type="PATRIC" id="fig|242163.4.peg.5800"/>
<comment type="subcellular location">
    <subcellularLocation>
        <location evidence="1">Periplasm</location>
    </subcellularLocation>
</comment>
<dbReference type="EMBL" id="LFJJ01000006">
    <property type="protein sequence ID" value="KND62075.1"/>
    <property type="molecule type" value="Genomic_DNA"/>
</dbReference>
<evidence type="ECO:0000256" key="3">
    <source>
        <dbReference type="ARBA" id="ARBA00022448"/>
    </source>
</evidence>
<dbReference type="GO" id="GO:0015888">
    <property type="term" value="P:thiamine transport"/>
    <property type="evidence" value="ECO:0007669"/>
    <property type="project" value="TreeGrafter"/>
</dbReference>
<keyword evidence="8" id="KW-1185">Reference proteome</keyword>
<dbReference type="PANTHER" id="PTHR30006:SF3">
    <property type="entry name" value="THIAMINE-BINDING PERIPLASMIC PROTEIN"/>
    <property type="match status" value="1"/>
</dbReference>
<feature type="signal peptide" evidence="6">
    <location>
        <begin position="1"/>
        <end position="30"/>
    </location>
</feature>
<dbReference type="GO" id="GO:0030975">
    <property type="term" value="F:thiamine binding"/>
    <property type="evidence" value="ECO:0007669"/>
    <property type="project" value="TreeGrafter"/>
</dbReference>
<dbReference type="AlphaFoldDB" id="A0A0L0MIG1"/>
<organism evidence="7 8">
    <name type="scientific">Candidatus Burkholderia verschuerenii</name>
    <dbReference type="NCBI Taxonomy" id="242163"/>
    <lineage>
        <taxon>Bacteria</taxon>
        <taxon>Pseudomonadati</taxon>
        <taxon>Pseudomonadota</taxon>
        <taxon>Betaproteobacteria</taxon>
        <taxon>Burkholderiales</taxon>
        <taxon>Burkholderiaceae</taxon>
        <taxon>Burkholderia</taxon>
    </lineage>
</organism>
<evidence type="ECO:0000256" key="1">
    <source>
        <dbReference type="ARBA" id="ARBA00004418"/>
    </source>
</evidence>
<protein>
    <submittedName>
        <fullName evidence="7">ABC transporter substrate-binding protein</fullName>
    </submittedName>
</protein>
<dbReference type="Pfam" id="PF13416">
    <property type="entry name" value="SBP_bac_8"/>
    <property type="match status" value="1"/>
</dbReference>
<keyword evidence="3" id="KW-0813">Transport</keyword>
<name>A0A0L0MIG1_9BURK</name>
<dbReference type="PROSITE" id="PS51318">
    <property type="entry name" value="TAT"/>
    <property type="match status" value="1"/>
</dbReference>